<dbReference type="Pfam" id="PF09794">
    <property type="entry name" value="Avl9"/>
    <property type="match status" value="1"/>
</dbReference>
<gene>
    <name evidence="4" type="ORF">PhCBS80983_g03958</name>
</gene>
<protein>
    <recommendedName>
        <fullName evidence="3">UDENN domain-containing protein</fullName>
    </recommendedName>
</protein>
<reference evidence="4 5" key="1">
    <citation type="journal article" date="2019" name="Sci. Rep.">
        <title>Comparative genomics of chytrid fungi reveal insights into the obligate biotrophic and pathogenic lifestyle of Synchytrium endobioticum.</title>
        <authorList>
            <person name="van de Vossenberg B.T.L.H."/>
            <person name="Warris S."/>
            <person name="Nguyen H.D.T."/>
            <person name="van Gent-Pelzer M.P.E."/>
            <person name="Joly D.L."/>
            <person name="van de Geest H.C."/>
            <person name="Bonants P.J.M."/>
            <person name="Smith D.S."/>
            <person name="Levesque C.A."/>
            <person name="van der Lee T.A.J."/>
        </authorList>
    </citation>
    <scope>NUCLEOTIDE SEQUENCE [LARGE SCALE GENOMIC DNA]</scope>
    <source>
        <strain evidence="4 5">CBS 809.83</strain>
    </source>
</reference>
<feature type="domain" description="UDENN" evidence="3">
    <location>
        <begin position="204"/>
        <end position="626"/>
    </location>
</feature>
<dbReference type="InterPro" id="IPR037516">
    <property type="entry name" value="Tripartite_DENN"/>
</dbReference>
<feature type="compositionally biased region" description="Basic and acidic residues" evidence="2">
    <location>
        <begin position="755"/>
        <end position="780"/>
    </location>
</feature>
<dbReference type="InterPro" id="IPR036812">
    <property type="entry name" value="NAD(P)_OxRdtase_dom_sf"/>
</dbReference>
<dbReference type="CDD" id="cd19071">
    <property type="entry name" value="AKR_AKR1-5-like"/>
    <property type="match status" value="1"/>
</dbReference>
<evidence type="ECO:0000313" key="5">
    <source>
        <dbReference type="Proteomes" id="UP000318582"/>
    </source>
</evidence>
<feature type="compositionally biased region" description="Polar residues" evidence="2">
    <location>
        <begin position="416"/>
        <end position="430"/>
    </location>
</feature>
<dbReference type="InterPro" id="IPR023210">
    <property type="entry name" value="NADP_OxRdtase_dom"/>
</dbReference>
<evidence type="ECO:0000259" key="3">
    <source>
        <dbReference type="PROSITE" id="PS50211"/>
    </source>
</evidence>
<name>A0A507E0K2_9FUNG</name>
<dbReference type="PANTHER" id="PTHR31017:SF1">
    <property type="entry name" value="LATE SECRETORY PATHWAY PROTEIN AVL9 HOMOLOG"/>
    <property type="match status" value="1"/>
</dbReference>
<feature type="region of interest" description="Disordered" evidence="2">
    <location>
        <begin position="416"/>
        <end position="436"/>
    </location>
</feature>
<dbReference type="PANTHER" id="PTHR31017">
    <property type="entry name" value="LATE SECRETORY PATHWAY PROTEIN AVL9-RELATED"/>
    <property type="match status" value="1"/>
</dbReference>
<feature type="compositionally biased region" description="Low complexity" evidence="2">
    <location>
        <begin position="781"/>
        <end position="790"/>
    </location>
</feature>
<dbReference type="Pfam" id="PF00248">
    <property type="entry name" value="Aldo_ket_red"/>
    <property type="match status" value="1"/>
</dbReference>
<dbReference type="GO" id="GO:0016491">
    <property type="term" value="F:oxidoreductase activity"/>
    <property type="evidence" value="ECO:0007669"/>
    <property type="project" value="InterPro"/>
</dbReference>
<dbReference type="SUPFAM" id="SSF51430">
    <property type="entry name" value="NAD(P)-linked oxidoreductase"/>
    <property type="match status" value="1"/>
</dbReference>
<comment type="similarity">
    <text evidence="1">Belongs to the AVL9 family.</text>
</comment>
<evidence type="ECO:0000256" key="1">
    <source>
        <dbReference type="ARBA" id="ARBA00038178"/>
    </source>
</evidence>
<accession>A0A507E0K2</accession>
<dbReference type="InterPro" id="IPR043153">
    <property type="entry name" value="DENN_C"/>
</dbReference>
<dbReference type="AlphaFoldDB" id="A0A507E0K2"/>
<comment type="caution">
    <text evidence="4">The sequence shown here is derived from an EMBL/GenBank/DDBJ whole genome shotgun (WGS) entry which is preliminary data.</text>
</comment>
<sequence>MAEALRRSKRLVADTRNITEPQDKKLKAEIKGDVCTGLTSKVPSSKPPVEQVPLIQLRHGITEGCTVEIPQVGFGTYRLKKATVVAPLSNALSVGYPMLDTASVYDNEREIAAVVQRHQEEHASRVFIVTKLWRSHQGSPDVVKKHVAASVRRLGGRVDLFLMHWPGPGEHRFKKYKVPKGWSPATRNETWATMVDILKSGSVGAVGVSNFSIRHLTALQESSSVVPAVNQVEMHPFLIQRELRAYCARAGIVVMAYCSLGAGNQELLTHPVIVAIAEEELINKTSDVTRSTVQKAVVVLATQPVLGSVRSKLGLVTRAFFEQKDFSKLEILETLYDNLVSSVSGYIPDSTLYMGISLRELIYKFRQKTLQLYKLLFLEKRILFFGQKVERLSAYQYSLISLIPDMLRNLQDAGSPSLSIGPQVPTSGRTGSRDSLDGARLRNIGSPLPIFGESVFFQPYIPLQQMDILLSQDTKSFLVGTSNSIFLHHKALGIDAIANVDTGAIEIVNPAVVPILNLTSPDKKFIDDITRTVVSTWAPEEDMSMNQQLSFDGSDDDIRGRFEVYLLSMLASVKTSQTAAISVDPAVRGKDFIADFNPLWVRGWQSTIHYNKWLAANRGELPETVNISPAHPCQGASAFGILQTSLAARFSDFGKSLSPVQQNITKAVEKSLVQAETSITKAVETVSDPQQQAKLQGDLFLADVNPSDYSPAGASQMFSNVSSFLAKKRNEWSTSPPTSSGRLTPDAADPADPADAEKGEQDWEDVDIHEAPKEDKEKTKTPSSGPTSTS</sequence>
<dbReference type="Gene3D" id="3.40.50.11500">
    <property type="match status" value="1"/>
</dbReference>
<dbReference type="Proteomes" id="UP000318582">
    <property type="component" value="Unassembled WGS sequence"/>
</dbReference>
<dbReference type="EMBL" id="QEAQ01000055">
    <property type="protein sequence ID" value="TPX57281.1"/>
    <property type="molecule type" value="Genomic_DNA"/>
</dbReference>
<feature type="region of interest" description="Disordered" evidence="2">
    <location>
        <begin position="729"/>
        <end position="790"/>
    </location>
</feature>
<dbReference type="PRINTS" id="PR00069">
    <property type="entry name" value="ALDKETRDTASE"/>
</dbReference>
<dbReference type="PROSITE" id="PS50211">
    <property type="entry name" value="DENN"/>
    <property type="match status" value="1"/>
</dbReference>
<dbReference type="GO" id="GO:0005737">
    <property type="term" value="C:cytoplasm"/>
    <property type="evidence" value="ECO:0007669"/>
    <property type="project" value="TreeGrafter"/>
</dbReference>
<evidence type="ECO:0000313" key="4">
    <source>
        <dbReference type="EMBL" id="TPX57281.1"/>
    </source>
</evidence>
<feature type="compositionally biased region" description="Polar residues" evidence="2">
    <location>
        <begin position="732"/>
        <end position="742"/>
    </location>
</feature>
<dbReference type="InterPro" id="IPR020471">
    <property type="entry name" value="AKR"/>
</dbReference>
<evidence type="ECO:0000256" key="2">
    <source>
        <dbReference type="SAM" id="MobiDB-lite"/>
    </source>
</evidence>
<dbReference type="Gene3D" id="3.20.20.100">
    <property type="entry name" value="NADP-dependent oxidoreductase domain"/>
    <property type="match status" value="1"/>
</dbReference>
<keyword evidence="5" id="KW-1185">Reference proteome</keyword>
<dbReference type="InterPro" id="IPR051731">
    <property type="entry name" value="DENND11/AVL9_GEFs"/>
</dbReference>
<dbReference type="InterPro" id="IPR018307">
    <property type="entry name" value="ABL9/DENND6_dom"/>
</dbReference>
<proteinExistence type="inferred from homology"/>
<organism evidence="4 5">
    <name type="scientific">Powellomyces hirtus</name>
    <dbReference type="NCBI Taxonomy" id="109895"/>
    <lineage>
        <taxon>Eukaryota</taxon>
        <taxon>Fungi</taxon>
        <taxon>Fungi incertae sedis</taxon>
        <taxon>Chytridiomycota</taxon>
        <taxon>Chytridiomycota incertae sedis</taxon>
        <taxon>Chytridiomycetes</taxon>
        <taxon>Spizellomycetales</taxon>
        <taxon>Powellomycetaceae</taxon>
        <taxon>Powellomyces</taxon>
    </lineage>
</organism>